<evidence type="ECO:0000256" key="4">
    <source>
        <dbReference type="ARBA" id="ARBA00022840"/>
    </source>
</evidence>
<dbReference type="Proteomes" id="UP000295504">
    <property type="component" value="Unassembled WGS sequence"/>
</dbReference>
<dbReference type="Pfam" id="PF12555">
    <property type="entry name" value="SteA-like_C"/>
    <property type="match status" value="1"/>
</dbReference>
<proteinExistence type="predicted"/>
<dbReference type="RefSeq" id="WP_132848234.1">
    <property type="nucleotide sequence ID" value="NZ_CP058648.1"/>
</dbReference>
<keyword evidence="3" id="KW-0418">Kinase</keyword>
<sequence>MNIKAPVKLGKKTKLLIDELQSGDIAIIHHRDLDEIAARSLIKSKVSAVINCDKSISGRYPNLGPNILIEKKIPIFDVMNGDLFSILQNGDIVEIEGNIVSFETNKIAELMRITSDKLNKLIALAEKNLEIELEKFIDNTLAYAQKEKYLIMGNVFIPKTKTSINNKHVLIVVRGQHYKEDLNAILPYIKEKKPVLIGVDGGADALYEFGFKPNIIIGDMDSVSDNCLKKCDEIIVHAYPNGLAPGMERIQNLDLKAKIFPAPGTSEDIAMLLAYSNGADLIVVLGSHTNMIDFLEKGRKGMGSTFLVRLKIGSKLIDARGVSQLYNKKVKLSYVASLLIAALIPIAVIIFTAQPLFFRLIKMKLRLFLDF</sequence>
<dbReference type="GO" id="GO:0009229">
    <property type="term" value="P:thiamine diphosphate biosynthetic process"/>
    <property type="evidence" value="ECO:0007669"/>
    <property type="project" value="InterPro"/>
</dbReference>
<organism evidence="8 9">
    <name type="scientific">Serpentinicella alkaliphila</name>
    <dbReference type="NCBI Taxonomy" id="1734049"/>
    <lineage>
        <taxon>Bacteria</taxon>
        <taxon>Bacillati</taxon>
        <taxon>Bacillota</taxon>
        <taxon>Clostridia</taxon>
        <taxon>Peptostreptococcales</taxon>
        <taxon>Natronincolaceae</taxon>
        <taxon>Serpentinicella</taxon>
    </lineage>
</organism>
<keyword evidence="5" id="KW-1133">Transmembrane helix</keyword>
<dbReference type="NCBIfam" id="NF040608">
    <property type="entry name" value="division_SteA"/>
    <property type="match status" value="1"/>
</dbReference>
<keyword evidence="5" id="KW-0472">Membrane</keyword>
<dbReference type="GO" id="GO:0016301">
    <property type="term" value="F:kinase activity"/>
    <property type="evidence" value="ECO:0007669"/>
    <property type="project" value="UniProtKB-KW"/>
</dbReference>
<dbReference type="InterPro" id="IPR007371">
    <property type="entry name" value="TPK_catalytic"/>
</dbReference>
<keyword evidence="2" id="KW-0547">Nucleotide-binding</keyword>
<dbReference type="Pfam" id="PF04263">
    <property type="entry name" value="TPK_catalytic"/>
    <property type="match status" value="1"/>
</dbReference>
<evidence type="ECO:0000313" key="8">
    <source>
        <dbReference type="EMBL" id="TCQ02935.1"/>
    </source>
</evidence>
<gene>
    <name evidence="8" type="ORF">EDD79_101265</name>
</gene>
<dbReference type="GO" id="GO:0005524">
    <property type="term" value="F:ATP binding"/>
    <property type="evidence" value="ECO:0007669"/>
    <property type="project" value="UniProtKB-KW"/>
</dbReference>
<feature type="domain" description="Thiamin pyrophosphokinase catalytic" evidence="6">
    <location>
        <begin position="190"/>
        <end position="233"/>
    </location>
</feature>
<keyword evidence="5" id="KW-0812">Transmembrane</keyword>
<reference evidence="8 9" key="1">
    <citation type="submission" date="2019-03" db="EMBL/GenBank/DDBJ databases">
        <title>Genomic Encyclopedia of Type Strains, Phase IV (KMG-IV): sequencing the most valuable type-strain genomes for metagenomic binning, comparative biology and taxonomic classification.</title>
        <authorList>
            <person name="Goeker M."/>
        </authorList>
    </citation>
    <scope>NUCLEOTIDE SEQUENCE [LARGE SCALE GENOMIC DNA]</scope>
    <source>
        <strain evidence="8 9">DSM 100013</strain>
    </source>
</reference>
<keyword evidence="1" id="KW-0808">Transferase</keyword>
<accession>A0A4R2TNT2</accession>
<evidence type="ECO:0000259" key="6">
    <source>
        <dbReference type="Pfam" id="PF04263"/>
    </source>
</evidence>
<evidence type="ECO:0000256" key="1">
    <source>
        <dbReference type="ARBA" id="ARBA00022679"/>
    </source>
</evidence>
<keyword evidence="9" id="KW-1185">Reference proteome</keyword>
<feature type="domain" description="SteA-like C-terminal" evidence="7">
    <location>
        <begin position="320"/>
        <end position="369"/>
    </location>
</feature>
<evidence type="ECO:0000259" key="7">
    <source>
        <dbReference type="Pfam" id="PF12555"/>
    </source>
</evidence>
<dbReference type="EMBL" id="SLYC01000012">
    <property type="protein sequence ID" value="TCQ02935.1"/>
    <property type="molecule type" value="Genomic_DNA"/>
</dbReference>
<feature type="transmembrane region" description="Helical" evidence="5">
    <location>
        <begin position="334"/>
        <end position="358"/>
    </location>
</feature>
<dbReference type="InterPro" id="IPR036759">
    <property type="entry name" value="TPK_catalytic_sf"/>
</dbReference>
<protein>
    <submittedName>
        <fullName evidence="8">Putative membrane-anchored protein</fullName>
    </submittedName>
</protein>
<dbReference type="InterPro" id="IPR047795">
    <property type="entry name" value="Put_SteA-like"/>
</dbReference>
<evidence type="ECO:0000256" key="3">
    <source>
        <dbReference type="ARBA" id="ARBA00022777"/>
    </source>
</evidence>
<dbReference type="OrthoDB" id="9804377at2"/>
<dbReference type="SUPFAM" id="SSF63999">
    <property type="entry name" value="Thiamin pyrophosphokinase, catalytic domain"/>
    <property type="match status" value="1"/>
</dbReference>
<keyword evidence="4" id="KW-0067">ATP-binding</keyword>
<evidence type="ECO:0000256" key="5">
    <source>
        <dbReference type="SAM" id="Phobius"/>
    </source>
</evidence>
<comment type="caution">
    <text evidence="8">The sequence shown here is derived from an EMBL/GenBank/DDBJ whole genome shotgun (WGS) entry which is preliminary data.</text>
</comment>
<dbReference type="Gene3D" id="3.40.50.10240">
    <property type="entry name" value="Thiamin pyrophosphokinase, catalytic domain"/>
    <property type="match status" value="1"/>
</dbReference>
<evidence type="ECO:0000256" key="2">
    <source>
        <dbReference type="ARBA" id="ARBA00022741"/>
    </source>
</evidence>
<evidence type="ECO:0000313" key="9">
    <source>
        <dbReference type="Proteomes" id="UP000295504"/>
    </source>
</evidence>
<dbReference type="GO" id="GO:0004788">
    <property type="term" value="F:thiamine diphosphokinase activity"/>
    <property type="evidence" value="ECO:0007669"/>
    <property type="project" value="InterPro"/>
</dbReference>
<dbReference type="AlphaFoldDB" id="A0A4R2TNT2"/>
<dbReference type="InterPro" id="IPR022215">
    <property type="entry name" value="SteA-like_C"/>
</dbReference>
<name>A0A4R2TNT2_9FIRM</name>